<dbReference type="Pfam" id="PF03551">
    <property type="entry name" value="PadR"/>
    <property type="match status" value="1"/>
</dbReference>
<evidence type="ECO:0000259" key="1">
    <source>
        <dbReference type="Pfam" id="PF03551"/>
    </source>
</evidence>
<name>A0ABR6NTC2_9DEIO</name>
<dbReference type="PANTHER" id="PTHR33169:SF14">
    <property type="entry name" value="TRANSCRIPTIONAL REGULATOR RV3488"/>
    <property type="match status" value="1"/>
</dbReference>
<dbReference type="RefSeq" id="WP_245616435.1">
    <property type="nucleotide sequence ID" value="NZ_JACHEW010000008.1"/>
</dbReference>
<dbReference type="InterPro" id="IPR036390">
    <property type="entry name" value="WH_DNA-bd_sf"/>
</dbReference>
<comment type="caution">
    <text evidence="2">The sequence shown here is derived from an EMBL/GenBank/DDBJ whole genome shotgun (WGS) entry which is preliminary data.</text>
</comment>
<dbReference type="InterPro" id="IPR052509">
    <property type="entry name" value="Metal_resp_DNA-bind_regulator"/>
</dbReference>
<evidence type="ECO:0000313" key="2">
    <source>
        <dbReference type="EMBL" id="MBB6016674.1"/>
    </source>
</evidence>
<dbReference type="PANTHER" id="PTHR33169">
    <property type="entry name" value="PADR-FAMILY TRANSCRIPTIONAL REGULATOR"/>
    <property type="match status" value="1"/>
</dbReference>
<dbReference type="Proteomes" id="UP000629870">
    <property type="component" value="Unassembled WGS sequence"/>
</dbReference>
<dbReference type="InterPro" id="IPR036388">
    <property type="entry name" value="WH-like_DNA-bd_sf"/>
</dbReference>
<feature type="domain" description="Transcription regulator PadR N-terminal" evidence="1">
    <location>
        <begin position="19"/>
        <end position="94"/>
    </location>
</feature>
<sequence>MSTPQMDAQQLKGHLDLLLLATLEDSPRYGGQIIADVQAATDGYFALREGTLYPALHRLEKAGWIAGEFQHLPRGGSPVKVYTLTPSGKTELREQRERYERFAGAVRGVIGGGA</sequence>
<dbReference type="EMBL" id="JACHEW010000008">
    <property type="protein sequence ID" value="MBB6016674.1"/>
    <property type="molecule type" value="Genomic_DNA"/>
</dbReference>
<organism evidence="2 3">
    <name type="scientific">Deinococcus radiopugnans ATCC 19172</name>
    <dbReference type="NCBI Taxonomy" id="585398"/>
    <lineage>
        <taxon>Bacteria</taxon>
        <taxon>Thermotogati</taxon>
        <taxon>Deinococcota</taxon>
        <taxon>Deinococci</taxon>
        <taxon>Deinococcales</taxon>
        <taxon>Deinococcaceae</taxon>
        <taxon>Deinococcus</taxon>
    </lineage>
</organism>
<accession>A0ABR6NTC2</accession>
<gene>
    <name evidence="2" type="ORF">HNQ04_001928</name>
</gene>
<dbReference type="Gene3D" id="1.10.10.10">
    <property type="entry name" value="Winged helix-like DNA-binding domain superfamily/Winged helix DNA-binding domain"/>
    <property type="match status" value="1"/>
</dbReference>
<protein>
    <submittedName>
        <fullName evidence="2">DNA-binding PadR family transcriptional regulator</fullName>
    </submittedName>
</protein>
<reference evidence="2 3" key="1">
    <citation type="submission" date="2020-08" db="EMBL/GenBank/DDBJ databases">
        <title>Genomic Encyclopedia of Type Strains, Phase IV (KMG-IV): sequencing the most valuable type-strain genomes for metagenomic binning, comparative biology and taxonomic classification.</title>
        <authorList>
            <person name="Goeker M."/>
        </authorList>
    </citation>
    <scope>NUCLEOTIDE SEQUENCE [LARGE SCALE GENOMIC DNA]</scope>
    <source>
        <strain evidence="2 3">DSM 12027</strain>
    </source>
</reference>
<evidence type="ECO:0000313" key="3">
    <source>
        <dbReference type="Proteomes" id="UP000629870"/>
    </source>
</evidence>
<dbReference type="InterPro" id="IPR005149">
    <property type="entry name" value="Tscrpt_reg_PadR_N"/>
</dbReference>
<proteinExistence type="predicted"/>
<dbReference type="SUPFAM" id="SSF46785">
    <property type="entry name" value="Winged helix' DNA-binding domain"/>
    <property type="match status" value="1"/>
</dbReference>
<keyword evidence="2" id="KW-0238">DNA-binding</keyword>
<keyword evidence="3" id="KW-1185">Reference proteome</keyword>
<dbReference type="GO" id="GO:0003677">
    <property type="term" value="F:DNA binding"/>
    <property type="evidence" value="ECO:0007669"/>
    <property type="project" value="UniProtKB-KW"/>
</dbReference>